<dbReference type="InterPro" id="IPR005914">
    <property type="entry name" value="Acac_CoA_synth"/>
</dbReference>
<keyword evidence="2 7" id="KW-0436">Ligase</keyword>
<evidence type="ECO:0000256" key="2">
    <source>
        <dbReference type="ARBA" id="ARBA00022598"/>
    </source>
</evidence>
<evidence type="ECO:0000256" key="3">
    <source>
        <dbReference type="ARBA" id="ARBA00022741"/>
    </source>
</evidence>
<dbReference type="InterPro" id="IPR020845">
    <property type="entry name" value="AMP-binding_CS"/>
</dbReference>
<dbReference type="NCBIfam" id="TIGR01217">
    <property type="entry name" value="ac_ac_CoA_syn"/>
    <property type="match status" value="1"/>
</dbReference>
<feature type="domain" description="AMP-dependent synthetase/ligase" evidence="5">
    <location>
        <begin position="100"/>
        <end position="471"/>
    </location>
</feature>
<dbReference type="Pfam" id="PF00501">
    <property type="entry name" value="AMP-binding"/>
    <property type="match status" value="1"/>
</dbReference>
<dbReference type="Gene3D" id="3.40.50.12780">
    <property type="entry name" value="N-terminal domain of ligase-like"/>
    <property type="match status" value="1"/>
</dbReference>
<organism evidence="7 8">
    <name type="scientific">Piscinibacter koreensis</name>
    <dbReference type="NCBI Taxonomy" id="2742824"/>
    <lineage>
        <taxon>Bacteria</taxon>
        <taxon>Pseudomonadati</taxon>
        <taxon>Pseudomonadota</taxon>
        <taxon>Betaproteobacteria</taxon>
        <taxon>Burkholderiales</taxon>
        <taxon>Sphaerotilaceae</taxon>
        <taxon>Piscinibacter</taxon>
    </lineage>
</organism>
<dbReference type="InterPro" id="IPR045851">
    <property type="entry name" value="AMP-bd_C_sf"/>
</dbReference>
<dbReference type="Gene3D" id="3.30.300.30">
    <property type="match status" value="1"/>
</dbReference>
<feature type="domain" description="Acetyl-coenzyme A synthetase N-terminal" evidence="6">
    <location>
        <begin position="41"/>
        <end position="94"/>
    </location>
</feature>
<protein>
    <submittedName>
        <fullName evidence="7">Acetoacetate--CoA ligase</fullName>
        <ecNumber evidence="7">6.2.1.16</ecNumber>
    </submittedName>
</protein>
<evidence type="ECO:0000313" key="8">
    <source>
        <dbReference type="Proteomes" id="UP000529637"/>
    </source>
</evidence>
<dbReference type="PROSITE" id="PS00455">
    <property type="entry name" value="AMP_BINDING"/>
    <property type="match status" value="1"/>
</dbReference>
<dbReference type="InterPro" id="IPR042099">
    <property type="entry name" value="ANL_N_sf"/>
</dbReference>
<comment type="caution">
    <text evidence="7">The sequence shown here is derived from an EMBL/GenBank/DDBJ whole genome shotgun (WGS) entry which is preliminary data.</text>
</comment>
<reference evidence="7 8" key="1">
    <citation type="submission" date="2020-06" db="EMBL/GenBank/DDBJ databases">
        <title>Schlegella sp. ID0723 isolated from air conditioner.</title>
        <authorList>
            <person name="Kim D.Y."/>
            <person name="Kim D.-U."/>
        </authorList>
    </citation>
    <scope>NUCLEOTIDE SEQUENCE [LARGE SCALE GENOMIC DNA]</scope>
    <source>
        <strain evidence="7 8">ID0723</strain>
    </source>
</reference>
<dbReference type="Pfam" id="PF16177">
    <property type="entry name" value="ACAS_N"/>
    <property type="match status" value="1"/>
</dbReference>
<name>A0A7Y6TXW5_9BURK</name>
<dbReference type="InterPro" id="IPR032387">
    <property type="entry name" value="ACAS_N"/>
</dbReference>
<evidence type="ECO:0000259" key="6">
    <source>
        <dbReference type="Pfam" id="PF16177"/>
    </source>
</evidence>
<dbReference type="GO" id="GO:0030729">
    <property type="term" value="F:acetoacetate-CoA ligase activity"/>
    <property type="evidence" value="ECO:0007669"/>
    <property type="project" value="UniProtKB-EC"/>
</dbReference>
<gene>
    <name evidence="7" type="ORF">HQN59_17060</name>
</gene>
<dbReference type="AlphaFoldDB" id="A0A7Y6TXW5"/>
<dbReference type="RefSeq" id="WP_176070323.1">
    <property type="nucleotide sequence ID" value="NZ_JABWMJ010000008.1"/>
</dbReference>
<evidence type="ECO:0000259" key="5">
    <source>
        <dbReference type="Pfam" id="PF00501"/>
    </source>
</evidence>
<keyword evidence="3" id="KW-0547">Nucleotide-binding</keyword>
<dbReference type="Proteomes" id="UP000529637">
    <property type="component" value="Unassembled WGS sequence"/>
</dbReference>
<dbReference type="GO" id="GO:0006629">
    <property type="term" value="P:lipid metabolic process"/>
    <property type="evidence" value="ECO:0007669"/>
    <property type="project" value="InterPro"/>
</dbReference>
<keyword evidence="4" id="KW-0067">ATP-binding</keyword>
<comment type="similarity">
    <text evidence="1">Belongs to the ATP-dependent AMP-binding enzyme family.</text>
</comment>
<dbReference type="GO" id="GO:0005524">
    <property type="term" value="F:ATP binding"/>
    <property type="evidence" value="ECO:0007669"/>
    <property type="project" value="UniProtKB-KW"/>
</dbReference>
<dbReference type="SUPFAM" id="SSF56801">
    <property type="entry name" value="Acetyl-CoA synthetase-like"/>
    <property type="match status" value="1"/>
</dbReference>
<dbReference type="NCBIfam" id="NF002937">
    <property type="entry name" value="PRK03584.1"/>
    <property type="match status" value="1"/>
</dbReference>
<sequence>MTVDDDTSLIWQPAAERSAAARITAFQGWLAREKGLRFADYEALWRWSVGDIDAFWGALVEYFDLPLEGERTPALAERSMPGARWFPNTRTNYVNQIFRQRSSERPALMFRNEAGARDEVSWERLECETAALAQWLREQGVRPGDRVAAYLPNIPQAVTAFLAAASIGAVWSLCSPEMGTAAVVDRFRQIEPKVLIAVDGYRWSGRAHDRREIVASLLQALPSVERLVLVPYLDAAADAQAWLRGVAWAETIARATPLRVEALAFDHPLWVVYSSGTTGLPKAIVHGHGGILIEHVKTMALHNDVLPGDRFHWYTTTGWVMWNLNVAALLVGAVMCIYDGNPAWPDYGTLWRFCGEMNLDFFGAGAAFFSMCEKNGIEPRRLAALGRLRTIGSTGSPLAPQSYRWVYEQVRRDVWLTPMSGGTDFAGAFVGGVPTLPVHVGEMQARCLGADVQAWDEAGRELVDEVGELVCVAPIPSMPLYLWNDSGAKRLQETYFDVYPGVWRHGDWLRITPRGGAVIYGRSDATINRHGVRMGTSELYRVVEAMPEVTDSLVVDLEYLGRESWMPLFVTLRPGCALEPGLVDRIKGAIRGQLSARHVPNDVIEAPEIPRTLTGKKLEVPLKKLLLGQPAEKVAHRDAMANPASLDWFIDFARQRAAVTAKERAPCADG</sequence>
<dbReference type="EMBL" id="JABWMJ010000008">
    <property type="protein sequence ID" value="NUZ07476.1"/>
    <property type="molecule type" value="Genomic_DNA"/>
</dbReference>
<dbReference type="PANTHER" id="PTHR42921:SF1">
    <property type="entry name" value="ACETOACETYL-COA SYNTHETASE"/>
    <property type="match status" value="1"/>
</dbReference>
<accession>A0A7Y6TXW5</accession>
<proteinExistence type="inferred from homology"/>
<dbReference type="InterPro" id="IPR000873">
    <property type="entry name" value="AMP-dep_synth/lig_dom"/>
</dbReference>
<dbReference type="PANTHER" id="PTHR42921">
    <property type="entry name" value="ACETOACETYL-COA SYNTHETASE"/>
    <property type="match status" value="1"/>
</dbReference>
<evidence type="ECO:0000313" key="7">
    <source>
        <dbReference type="EMBL" id="NUZ07476.1"/>
    </source>
</evidence>
<keyword evidence="8" id="KW-1185">Reference proteome</keyword>
<dbReference type="EC" id="6.2.1.16" evidence="7"/>
<evidence type="ECO:0000256" key="4">
    <source>
        <dbReference type="ARBA" id="ARBA00022840"/>
    </source>
</evidence>
<evidence type="ECO:0000256" key="1">
    <source>
        <dbReference type="ARBA" id="ARBA00006432"/>
    </source>
</evidence>